<dbReference type="EMBL" id="BARS01050285">
    <property type="protein sequence ID" value="GAG47009.1"/>
    <property type="molecule type" value="Genomic_DNA"/>
</dbReference>
<dbReference type="AlphaFoldDB" id="X0XUQ5"/>
<protein>
    <recommendedName>
        <fullName evidence="2">Squalene cyclase C-terminal domain-containing protein</fullName>
    </recommendedName>
</protein>
<accession>X0XUQ5</accession>
<feature type="non-terminal residue" evidence="1">
    <location>
        <position position="239"/>
    </location>
</feature>
<evidence type="ECO:0008006" key="2">
    <source>
        <dbReference type="Google" id="ProtNLM"/>
    </source>
</evidence>
<evidence type="ECO:0000313" key="1">
    <source>
        <dbReference type="EMBL" id="GAG47009.1"/>
    </source>
</evidence>
<organism evidence="1">
    <name type="scientific">marine sediment metagenome</name>
    <dbReference type="NCBI Taxonomy" id="412755"/>
    <lineage>
        <taxon>unclassified sequences</taxon>
        <taxon>metagenomes</taxon>
        <taxon>ecological metagenomes</taxon>
    </lineage>
</organism>
<proteinExistence type="predicted"/>
<name>X0XUQ5_9ZZZZ</name>
<sequence>QRVQDLYLLWQNEDGGWPYGRGRLNPDRRQNSYGSMTAAAVASLFITRDYLYPGIGCPCKGGKSTGRVPQLDKAIDGGVDWLAENFAGDRHPKYSTPARRVLYWLYACERVGLAAGLKYFGGHDWYAEGAEYLLSEQGRRSGRWGQVYQTCWAVCFLVKGRAPILFNKLKFKGLWNNHSRDVANLARYIGNLKEQPIQWQIITLEAPVEEWHDAPILYISAESRLRLTDEHKAKLRRFT</sequence>
<reference evidence="1" key="1">
    <citation type="journal article" date="2014" name="Front. Microbiol.">
        <title>High frequency of phylogenetically diverse reductive dehalogenase-homologous genes in deep subseafloor sedimentary metagenomes.</title>
        <authorList>
            <person name="Kawai M."/>
            <person name="Futagami T."/>
            <person name="Toyoda A."/>
            <person name="Takaki Y."/>
            <person name="Nishi S."/>
            <person name="Hori S."/>
            <person name="Arai W."/>
            <person name="Tsubouchi T."/>
            <person name="Morono Y."/>
            <person name="Uchiyama I."/>
            <person name="Ito T."/>
            <person name="Fujiyama A."/>
            <person name="Inagaki F."/>
            <person name="Takami H."/>
        </authorList>
    </citation>
    <scope>NUCLEOTIDE SEQUENCE</scope>
    <source>
        <strain evidence="1">Expedition CK06-06</strain>
    </source>
</reference>
<dbReference type="SUPFAM" id="SSF48239">
    <property type="entry name" value="Terpenoid cyclases/Protein prenyltransferases"/>
    <property type="match status" value="1"/>
</dbReference>
<gene>
    <name evidence="1" type="ORF">S01H1_75096</name>
</gene>
<comment type="caution">
    <text evidence="1">The sequence shown here is derived from an EMBL/GenBank/DDBJ whole genome shotgun (WGS) entry which is preliminary data.</text>
</comment>
<dbReference type="Gene3D" id="3.40.50.12140">
    <property type="entry name" value="Domain of unknown function DUF4159"/>
    <property type="match status" value="1"/>
</dbReference>
<dbReference type="InterPro" id="IPR008930">
    <property type="entry name" value="Terpenoid_cyclase/PrenylTrfase"/>
</dbReference>
<feature type="non-terminal residue" evidence="1">
    <location>
        <position position="1"/>
    </location>
</feature>